<keyword evidence="2" id="KW-1185">Reference proteome</keyword>
<gene>
    <name evidence="1" type="ORF">P167DRAFT_575248</name>
</gene>
<protein>
    <recommendedName>
        <fullName evidence="3">ATP-grasp domain-containing protein</fullName>
    </recommendedName>
</protein>
<name>A0A3N4L0J6_9PEZI</name>
<evidence type="ECO:0008006" key="3">
    <source>
        <dbReference type="Google" id="ProtNLM"/>
    </source>
</evidence>
<evidence type="ECO:0000313" key="1">
    <source>
        <dbReference type="EMBL" id="RPB11505.1"/>
    </source>
</evidence>
<dbReference type="SUPFAM" id="SSF56059">
    <property type="entry name" value="Glutathione synthetase ATP-binding domain-like"/>
    <property type="match status" value="1"/>
</dbReference>
<dbReference type="STRING" id="1392247.A0A3N4L0J6"/>
<evidence type="ECO:0000313" key="2">
    <source>
        <dbReference type="Proteomes" id="UP000277580"/>
    </source>
</evidence>
<dbReference type="InParanoid" id="A0A3N4L0J6"/>
<dbReference type="AlphaFoldDB" id="A0A3N4L0J6"/>
<sequence length="410" mass="47083">MSKGLFLARSFYRAGHKVIGLDFERSYIPSSGRFSNTLSWHYELPNPVTNQQKMEYIAQLVEIIERDRIDLWVCVSGVSTTVTDALAKSEIEARTSCKVFLFQPETCETLHEKNLFIHKAASIGLDIPETTTIRSHEEALAFLKGKKPEHYILKSIWLDDVSRGDMTLYPRPNFEETTVLIMSLSISTDKPWIFQEFIRGDEYCTHAVIVKGRITAFVACPSSDLLMYYEPADLEISQRLLEFTRIYINSLEDGYITGQVSFDIMVKRGVEANAEPILYPIECNPRTHTAVVLFRNISGALADSYLDSLKDFGKEVCIPDPTTTDSLYWTGHDVVTLLLLPLLNLSGILGGLREFTLHFFFWRDATFEFWDPLPFLFLYHVYWPGLFLRSLLTGRRWSRVNVSTGRVFEY</sequence>
<dbReference type="Gene3D" id="3.30.470.20">
    <property type="entry name" value="ATP-grasp fold, B domain"/>
    <property type="match status" value="1"/>
</dbReference>
<organism evidence="1 2">
    <name type="scientific">Morchella conica CCBAS932</name>
    <dbReference type="NCBI Taxonomy" id="1392247"/>
    <lineage>
        <taxon>Eukaryota</taxon>
        <taxon>Fungi</taxon>
        <taxon>Dikarya</taxon>
        <taxon>Ascomycota</taxon>
        <taxon>Pezizomycotina</taxon>
        <taxon>Pezizomycetes</taxon>
        <taxon>Pezizales</taxon>
        <taxon>Morchellaceae</taxon>
        <taxon>Morchella</taxon>
    </lineage>
</organism>
<dbReference type="EMBL" id="ML119135">
    <property type="protein sequence ID" value="RPB11505.1"/>
    <property type="molecule type" value="Genomic_DNA"/>
</dbReference>
<proteinExistence type="predicted"/>
<reference evidence="1 2" key="1">
    <citation type="journal article" date="2018" name="Nat. Ecol. Evol.">
        <title>Pezizomycetes genomes reveal the molecular basis of ectomycorrhizal truffle lifestyle.</title>
        <authorList>
            <person name="Murat C."/>
            <person name="Payen T."/>
            <person name="Noel B."/>
            <person name="Kuo A."/>
            <person name="Morin E."/>
            <person name="Chen J."/>
            <person name="Kohler A."/>
            <person name="Krizsan K."/>
            <person name="Balestrini R."/>
            <person name="Da Silva C."/>
            <person name="Montanini B."/>
            <person name="Hainaut M."/>
            <person name="Levati E."/>
            <person name="Barry K.W."/>
            <person name="Belfiori B."/>
            <person name="Cichocki N."/>
            <person name="Clum A."/>
            <person name="Dockter R.B."/>
            <person name="Fauchery L."/>
            <person name="Guy J."/>
            <person name="Iotti M."/>
            <person name="Le Tacon F."/>
            <person name="Lindquist E.A."/>
            <person name="Lipzen A."/>
            <person name="Malagnac F."/>
            <person name="Mello A."/>
            <person name="Molinier V."/>
            <person name="Miyauchi S."/>
            <person name="Poulain J."/>
            <person name="Riccioni C."/>
            <person name="Rubini A."/>
            <person name="Sitrit Y."/>
            <person name="Splivallo R."/>
            <person name="Traeger S."/>
            <person name="Wang M."/>
            <person name="Zifcakova L."/>
            <person name="Wipf D."/>
            <person name="Zambonelli A."/>
            <person name="Paolocci F."/>
            <person name="Nowrousian M."/>
            <person name="Ottonello S."/>
            <person name="Baldrian P."/>
            <person name="Spatafora J.W."/>
            <person name="Henrissat B."/>
            <person name="Nagy L.G."/>
            <person name="Aury J.M."/>
            <person name="Wincker P."/>
            <person name="Grigoriev I.V."/>
            <person name="Bonfante P."/>
            <person name="Martin F.M."/>
        </authorList>
    </citation>
    <scope>NUCLEOTIDE SEQUENCE [LARGE SCALE GENOMIC DNA]</scope>
    <source>
        <strain evidence="1 2">CCBAS932</strain>
    </source>
</reference>
<accession>A0A3N4L0J6</accession>
<dbReference type="Proteomes" id="UP000277580">
    <property type="component" value="Unassembled WGS sequence"/>
</dbReference>
<dbReference type="OrthoDB" id="186626at2759"/>